<feature type="transmembrane region" description="Helical" evidence="2">
    <location>
        <begin position="95"/>
        <end position="115"/>
    </location>
</feature>
<reference evidence="4" key="1">
    <citation type="journal article" date="2019" name="Int. J. Syst. Evol. Microbiol.">
        <title>The Global Catalogue of Microorganisms (GCM) 10K type strain sequencing project: providing services to taxonomists for standard genome sequencing and annotation.</title>
        <authorList>
            <consortium name="The Broad Institute Genomics Platform"/>
            <consortium name="The Broad Institute Genome Sequencing Center for Infectious Disease"/>
            <person name="Wu L."/>
            <person name="Ma J."/>
        </authorList>
    </citation>
    <scope>NUCLEOTIDE SEQUENCE [LARGE SCALE GENOMIC DNA]</scope>
    <source>
        <strain evidence="4">CECT 7649</strain>
    </source>
</reference>
<name>A0ABW2P2E7_9ACTN</name>
<feature type="compositionally biased region" description="Basic and acidic residues" evidence="1">
    <location>
        <begin position="190"/>
        <end position="205"/>
    </location>
</feature>
<organism evidence="3 4">
    <name type="scientific">Sphaerisporangium rhizosphaerae</name>
    <dbReference type="NCBI Taxonomy" id="2269375"/>
    <lineage>
        <taxon>Bacteria</taxon>
        <taxon>Bacillati</taxon>
        <taxon>Actinomycetota</taxon>
        <taxon>Actinomycetes</taxon>
        <taxon>Streptosporangiales</taxon>
        <taxon>Streptosporangiaceae</taxon>
        <taxon>Sphaerisporangium</taxon>
    </lineage>
</organism>
<keyword evidence="2" id="KW-0812">Transmembrane</keyword>
<dbReference type="NCBIfam" id="TIGR02234">
    <property type="entry name" value="trp_oprn_chp"/>
    <property type="match status" value="1"/>
</dbReference>
<dbReference type="PROSITE" id="PS51318">
    <property type="entry name" value="TAT"/>
    <property type="match status" value="1"/>
</dbReference>
<feature type="transmembrane region" description="Helical" evidence="2">
    <location>
        <begin position="70"/>
        <end position="88"/>
    </location>
</feature>
<dbReference type="EMBL" id="JBHTCG010000009">
    <property type="protein sequence ID" value="MFC7383833.1"/>
    <property type="molecule type" value="Genomic_DNA"/>
</dbReference>
<evidence type="ECO:0000313" key="4">
    <source>
        <dbReference type="Proteomes" id="UP001596496"/>
    </source>
</evidence>
<dbReference type="Proteomes" id="UP001596496">
    <property type="component" value="Unassembled WGS sequence"/>
</dbReference>
<keyword evidence="4" id="KW-1185">Reference proteome</keyword>
<gene>
    <name evidence="3" type="ORF">ACFQSB_16555</name>
</gene>
<comment type="caution">
    <text evidence="3">The sequence shown here is derived from an EMBL/GenBank/DDBJ whole genome shotgun (WGS) entry which is preliminary data.</text>
</comment>
<feature type="transmembrane region" description="Helical" evidence="2">
    <location>
        <begin position="21"/>
        <end position="44"/>
    </location>
</feature>
<sequence>MTAPVAPARTGAARGGTRRGLLAWVAAGVLGAALILLASGRVWAEVAYPPAPGATRSGTVALSGGDLAPVLSPLALACLAAVVAVLATRGLWRRVVGALIALLGAAAAVAAGQGASPSRAVEVAGPGGTLTGLAKTAVSAMPAWPIAAAAGGLALTAAGAVAAARGGRWPAMSERYERRGPRPDGAASGERGERPARSERSERSLWDALDQGVDPTEGEGPDGRQG</sequence>
<dbReference type="InterPro" id="IPR006311">
    <property type="entry name" value="TAT_signal"/>
</dbReference>
<evidence type="ECO:0000313" key="3">
    <source>
        <dbReference type="EMBL" id="MFC7383833.1"/>
    </source>
</evidence>
<keyword evidence="2" id="KW-0472">Membrane</keyword>
<feature type="region of interest" description="Disordered" evidence="1">
    <location>
        <begin position="172"/>
        <end position="226"/>
    </location>
</feature>
<keyword evidence="2" id="KW-1133">Transmembrane helix</keyword>
<dbReference type="RefSeq" id="WP_380827402.1">
    <property type="nucleotide sequence ID" value="NZ_JBHTCG010000009.1"/>
</dbReference>
<proteinExistence type="predicted"/>
<protein>
    <submittedName>
        <fullName evidence="3">TIGR02234 family membrane protein</fullName>
    </submittedName>
</protein>
<dbReference type="InterPro" id="IPR019051">
    <property type="entry name" value="Trp_biosyn_TM_oprn/chp"/>
</dbReference>
<dbReference type="InterPro" id="IPR011746">
    <property type="entry name" value="Trp_synth-assoc_CHP"/>
</dbReference>
<accession>A0ABW2P2E7</accession>
<feature type="transmembrane region" description="Helical" evidence="2">
    <location>
        <begin position="143"/>
        <end position="164"/>
    </location>
</feature>
<evidence type="ECO:0000256" key="2">
    <source>
        <dbReference type="SAM" id="Phobius"/>
    </source>
</evidence>
<dbReference type="Pfam" id="PF09534">
    <property type="entry name" value="Trp_oprn_chp"/>
    <property type="match status" value="1"/>
</dbReference>
<evidence type="ECO:0000256" key="1">
    <source>
        <dbReference type="SAM" id="MobiDB-lite"/>
    </source>
</evidence>